<proteinExistence type="predicted"/>
<organism evidence="1 2">
    <name type="scientific">Alloyangia pacifica</name>
    <dbReference type="NCBI Taxonomy" id="311180"/>
    <lineage>
        <taxon>Bacteria</taxon>
        <taxon>Pseudomonadati</taxon>
        <taxon>Pseudomonadota</taxon>
        <taxon>Alphaproteobacteria</taxon>
        <taxon>Rhodobacterales</taxon>
        <taxon>Roseobacteraceae</taxon>
        <taxon>Alloyangia</taxon>
    </lineage>
</organism>
<dbReference type="KEGG" id="ypac:CEW88_12330"/>
<dbReference type="EMBL" id="CP022189">
    <property type="protein sequence ID" value="AWI84400.1"/>
    <property type="molecule type" value="Genomic_DNA"/>
</dbReference>
<dbReference type="Proteomes" id="UP000244915">
    <property type="component" value="Chromosome 1"/>
</dbReference>
<reference evidence="1 2" key="1">
    <citation type="submission" date="2017-06" db="EMBL/GenBank/DDBJ databases">
        <title>Yangia sp. YSBP01 complete genome sequence.</title>
        <authorList>
            <person name="Woo J.-H."/>
            <person name="Kim H.-S."/>
        </authorList>
    </citation>
    <scope>NUCLEOTIDE SEQUENCE [LARGE SCALE GENOMIC DNA]</scope>
    <source>
        <strain evidence="1 2">YSBP01</strain>
    </source>
</reference>
<accession>A0A2U8HFD8</accession>
<evidence type="ECO:0000313" key="2">
    <source>
        <dbReference type="Proteomes" id="UP000244915"/>
    </source>
</evidence>
<protein>
    <submittedName>
        <fullName evidence="1">Uncharacterized protein</fullName>
    </submittedName>
</protein>
<dbReference type="AlphaFoldDB" id="A0A2U8HFD8"/>
<dbReference type="OrthoDB" id="7861818at2"/>
<sequence length="141" mass="15897">MRHERFDRVALRPAETRVVQLLRLWREADEATAQLELRDALGFSRARSCLRAFGDFAEILTRHGWHGPLILPTDALGVSDDERAIARFVMTATEQDRDLALAEAAMLVLPAHILPLANAAERVGLPLLCEECRRRLECSLN</sequence>
<gene>
    <name evidence="1" type="ORF">CEW88_12330</name>
</gene>
<evidence type="ECO:0000313" key="1">
    <source>
        <dbReference type="EMBL" id="AWI84400.1"/>
    </source>
</evidence>
<name>A0A2U8HFD8_9RHOB</name>
<dbReference type="RefSeq" id="WP_108967196.1">
    <property type="nucleotide sequence ID" value="NZ_CP022189.1"/>
</dbReference>